<evidence type="ECO:0000256" key="1">
    <source>
        <dbReference type="ARBA" id="ARBA00004613"/>
    </source>
</evidence>
<accession>A0A4U5NGJ6</accession>
<dbReference type="EMBL" id="AZBU02000004">
    <property type="protein sequence ID" value="TKR81954.1"/>
    <property type="molecule type" value="Genomic_DNA"/>
</dbReference>
<evidence type="ECO:0000313" key="8">
    <source>
        <dbReference type="EMBL" id="TKR81954.1"/>
    </source>
</evidence>
<keyword evidence="5" id="KW-0175">Coiled coil</keyword>
<comment type="subcellular location">
    <subcellularLocation>
        <location evidence="1">Secreted</location>
    </subcellularLocation>
</comment>
<dbReference type="Pfam" id="PF05823">
    <property type="entry name" value="Gp-FAR-1"/>
    <property type="match status" value="1"/>
</dbReference>
<dbReference type="InterPro" id="IPR008632">
    <property type="entry name" value="Gp-FAR-1"/>
</dbReference>
<proteinExistence type="inferred from homology"/>
<comment type="similarity">
    <text evidence="2">Belongs to the fatty-acid and retinol-binding protein (FARBP) family.</text>
</comment>
<gene>
    <name evidence="8" type="ORF">L596_015745</name>
</gene>
<evidence type="ECO:0000256" key="2">
    <source>
        <dbReference type="ARBA" id="ARBA00006648"/>
    </source>
</evidence>
<name>A0A4U5NGJ6_STECR</name>
<evidence type="ECO:0000256" key="4">
    <source>
        <dbReference type="ARBA" id="ARBA00022729"/>
    </source>
</evidence>
<reference evidence="8 9" key="1">
    <citation type="journal article" date="2015" name="Genome Biol.">
        <title>Comparative genomics of Steinernema reveals deeply conserved gene regulatory networks.</title>
        <authorList>
            <person name="Dillman A.R."/>
            <person name="Macchietto M."/>
            <person name="Porter C.F."/>
            <person name="Rogers A."/>
            <person name="Williams B."/>
            <person name="Antoshechkin I."/>
            <person name="Lee M.M."/>
            <person name="Goodwin Z."/>
            <person name="Lu X."/>
            <person name="Lewis E.E."/>
            <person name="Goodrich-Blair H."/>
            <person name="Stock S.P."/>
            <person name="Adams B.J."/>
            <person name="Sternberg P.W."/>
            <person name="Mortazavi A."/>
        </authorList>
    </citation>
    <scope>NUCLEOTIDE SEQUENCE [LARGE SCALE GENOMIC DNA]</scope>
    <source>
        <strain evidence="8 9">ALL</strain>
    </source>
</reference>
<dbReference type="GO" id="GO:0005576">
    <property type="term" value="C:extracellular region"/>
    <property type="evidence" value="ECO:0007669"/>
    <property type="project" value="UniProtKB-SubCell"/>
</dbReference>
<organism evidence="8 9">
    <name type="scientific">Steinernema carpocapsae</name>
    <name type="common">Entomopathogenic nematode</name>
    <dbReference type="NCBI Taxonomy" id="34508"/>
    <lineage>
        <taxon>Eukaryota</taxon>
        <taxon>Metazoa</taxon>
        <taxon>Ecdysozoa</taxon>
        <taxon>Nematoda</taxon>
        <taxon>Chromadorea</taxon>
        <taxon>Rhabditida</taxon>
        <taxon>Tylenchina</taxon>
        <taxon>Panagrolaimomorpha</taxon>
        <taxon>Strongyloidoidea</taxon>
        <taxon>Steinernematidae</taxon>
        <taxon>Steinernema</taxon>
    </lineage>
</organism>
<dbReference type="GO" id="GO:0008289">
    <property type="term" value="F:lipid binding"/>
    <property type="evidence" value="ECO:0007669"/>
    <property type="project" value="UniProtKB-KW"/>
</dbReference>
<evidence type="ECO:0008006" key="10">
    <source>
        <dbReference type="Google" id="ProtNLM"/>
    </source>
</evidence>
<keyword evidence="6" id="KW-0446">Lipid-binding</keyword>
<evidence type="ECO:0000256" key="5">
    <source>
        <dbReference type="ARBA" id="ARBA00023054"/>
    </source>
</evidence>
<keyword evidence="9" id="KW-1185">Reference proteome</keyword>
<feature type="signal peptide" evidence="7">
    <location>
        <begin position="1"/>
        <end position="19"/>
    </location>
</feature>
<sequence>MQFLSRLIFCLFLLCVSQAHPKEKRFSLFNLFHKNEDKPKPAATPSQVKKPGIFYDLVPDELLNFFLNLPWEQQEYIDRVKIVIAEAYKKGTPLSSDRINDRIKDLDPELFDKKMELVHLMNKKIDALTPKGRDYIEKLCVTSVMTERPGWGLGSDEKNIAYLKKETPGLSESDRNAIVEQFPKYKLIFQRFGKH</sequence>
<keyword evidence="4 7" id="KW-0732">Signal</keyword>
<dbReference type="Gene3D" id="1.20.120.1100">
    <property type="match status" value="1"/>
</dbReference>
<evidence type="ECO:0000256" key="6">
    <source>
        <dbReference type="ARBA" id="ARBA00023121"/>
    </source>
</evidence>
<comment type="caution">
    <text evidence="8">The sequence shown here is derived from an EMBL/GenBank/DDBJ whole genome shotgun (WGS) entry which is preliminary data.</text>
</comment>
<feature type="chain" id="PRO_5020730438" description="Fatty-acid and retinol-binding protein 1" evidence="7">
    <location>
        <begin position="20"/>
        <end position="195"/>
    </location>
</feature>
<evidence type="ECO:0000313" key="9">
    <source>
        <dbReference type="Proteomes" id="UP000298663"/>
    </source>
</evidence>
<keyword evidence="3" id="KW-0964">Secreted</keyword>
<reference evidence="8 9" key="2">
    <citation type="journal article" date="2019" name="G3 (Bethesda)">
        <title>Hybrid Assembly of the Genome of the Entomopathogenic Nematode Steinernema carpocapsae Identifies the X-Chromosome.</title>
        <authorList>
            <person name="Serra L."/>
            <person name="Macchietto M."/>
            <person name="Macias-Munoz A."/>
            <person name="McGill C.J."/>
            <person name="Rodriguez I.M."/>
            <person name="Rodriguez B."/>
            <person name="Murad R."/>
            <person name="Mortazavi A."/>
        </authorList>
    </citation>
    <scope>NUCLEOTIDE SEQUENCE [LARGE SCALE GENOMIC DNA]</scope>
    <source>
        <strain evidence="8 9">ALL</strain>
    </source>
</reference>
<protein>
    <recommendedName>
        <fullName evidence="10">Fatty-acid and retinol-binding protein 1</fullName>
    </recommendedName>
</protein>
<dbReference type="Proteomes" id="UP000298663">
    <property type="component" value="Unassembled WGS sequence"/>
</dbReference>
<dbReference type="AlphaFoldDB" id="A0A4U5NGJ6"/>
<evidence type="ECO:0000256" key="3">
    <source>
        <dbReference type="ARBA" id="ARBA00022525"/>
    </source>
</evidence>
<evidence type="ECO:0000256" key="7">
    <source>
        <dbReference type="SAM" id="SignalP"/>
    </source>
</evidence>